<evidence type="ECO:0000256" key="2">
    <source>
        <dbReference type="ARBA" id="ARBA00006375"/>
    </source>
</evidence>
<evidence type="ECO:0000313" key="9">
    <source>
        <dbReference type="Proteomes" id="UP000236316"/>
    </source>
</evidence>
<dbReference type="GeneID" id="35382135"/>
<keyword evidence="3" id="KW-0813">Transport</keyword>
<keyword evidence="7" id="KW-0472">Membrane</keyword>
<evidence type="ECO:0000256" key="1">
    <source>
        <dbReference type="ARBA" id="ARBA00004141"/>
    </source>
</evidence>
<dbReference type="InterPro" id="IPR018108">
    <property type="entry name" value="MCP_transmembrane"/>
</dbReference>
<comment type="subcellular location">
    <subcellularLocation>
        <location evidence="1">Membrane</location>
        <topology evidence="1">Multi-pass membrane protein</topology>
    </subcellularLocation>
</comment>
<dbReference type="EMBL" id="LT906555">
    <property type="protein sequence ID" value="SNW62260.1"/>
    <property type="molecule type" value="Genomic_DNA"/>
</dbReference>
<protein>
    <submittedName>
        <fullName evidence="8">Mitochondrial carrier protein</fullName>
    </submittedName>
</protein>
<keyword evidence="9" id="KW-1185">Reference proteome</keyword>
<organism evidence="8">
    <name type="scientific">Orpheovirus IHUMI-LCC2</name>
    <dbReference type="NCBI Taxonomy" id="2023057"/>
    <lineage>
        <taxon>Viruses</taxon>
        <taxon>Varidnaviria</taxon>
        <taxon>Bamfordvirae</taxon>
        <taxon>Nucleocytoviricota</taxon>
        <taxon>Megaviricetes</taxon>
        <taxon>Pimascovirales</taxon>
        <taxon>Ocovirineae</taxon>
        <taxon>Orpheoviridae</taxon>
        <taxon>Alphaorpheovirus</taxon>
        <taxon>Alphaorpheovirus massiliense</taxon>
    </lineage>
</organism>
<dbReference type="Gene3D" id="1.50.40.10">
    <property type="entry name" value="Mitochondrial carrier domain"/>
    <property type="match status" value="1"/>
</dbReference>
<evidence type="ECO:0000256" key="7">
    <source>
        <dbReference type="ARBA" id="ARBA00023136"/>
    </source>
</evidence>
<reference evidence="8" key="1">
    <citation type="submission" date="2017-08" db="EMBL/GenBank/DDBJ databases">
        <authorList>
            <consortium name="Urmite Genomes"/>
        </authorList>
    </citation>
    <scope>NUCLEOTIDE SEQUENCE [LARGE SCALE GENOMIC DNA]</scope>
    <source>
        <strain evidence="8">IHUMI-LCC2</strain>
    </source>
</reference>
<comment type="similarity">
    <text evidence="2">Belongs to the mitochondrial carrier (TC 2.A.29) family.</text>
</comment>
<dbReference type="OrthoDB" id="12111at10239"/>
<keyword evidence="6" id="KW-1133">Transmembrane helix</keyword>
<evidence type="ECO:0000256" key="3">
    <source>
        <dbReference type="ARBA" id="ARBA00022448"/>
    </source>
</evidence>
<proteinExistence type="inferred from homology"/>
<name>A0A2I2L421_9VIRU</name>
<dbReference type="SUPFAM" id="SSF103506">
    <property type="entry name" value="Mitochondrial carrier"/>
    <property type="match status" value="1"/>
</dbReference>
<dbReference type="PROSITE" id="PS50920">
    <property type="entry name" value="SOLCAR"/>
    <property type="match status" value="2"/>
</dbReference>
<evidence type="ECO:0000256" key="4">
    <source>
        <dbReference type="ARBA" id="ARBA00022692"/>
    </source>
</evidence>
<gene>
    <name evidence="8" type="ORF">ORPV_356</name>
</gene>
<dbReference type="PANTHER" id="PTHR45667">
    <property type="entry name" value="S-ADENOSYLMETHIONINE MITOCHONDRIAL CARRIER PROTEIN"/>
    <property type="match status" value="1"/>
</dbReference>
<accession>A0A2I2L421</accession>
<evidence type="ECO:0000313" key="8">
    <source>
        <dbReference type="EMBL" id="SNW62260.1"/>
    </source>
</evidence>
<evidence type="ECO:0000256" key="5">
    <source>
        <dbReference type="ARBA" id="ARBA00022737"/>
    </source>
</evidence>
<sequence>MTQDKRSINYKHLLYSAFGTSLAEIITLPICTIKTNYQNNNSNSIIRTTKDIYNSGGYKAFWKASTPGIISQTISTSSKYFIYRNLEDKKIKYYPFPEVEMWNKFINGLCAGVVSTVFTHPVDHFKIHLQMSQSVSTIVENIKNSEEGGFKRLYRGYSKSITKVLFSSGFFFPLFEFYKEKTNSAVISSALSAFTSTIIMHPIDYLKTRHIYGQKLFQGLNPLIYYRGLGLNLLRIVPHFCIVMTTVDYLQNLHK</sequence>
<dbReference type="GO" id="GO:0016020">
    <property type="term" value="C:membrane"/>
    <property type="evidence" value="ECO:0007669"/>
    <property type="project" value="UniProtKB-SubCell"/>
</dbReference>
<dbReference type="Proteomes" id="UP000236316">
    <property type="component" value="Segment"/>
</dbReference>
<keyword evidence="4" id="KW-0812">Transmembrane</keyword>
<dbReference type="InterPro" id="IPR023395">
    <property type="entry name" value="MCP_dom_sf"/>
</dbReference>
<keyword evidence="5" id="KW-0677">Repeat</keyword>
<dbReference type="Pfam" id="PF00153">
    <property type="entry name" value="Mito_carr"/>
    <property type="match status" value="2"/>
</dbReference>
<dbReference type="RefSeq" id="YP_009448562.1">
    <property type="nucleotide sequence ID" value="NC_036594.1"/>
</dbReference>
<evidence type="ECO:0000256" key="6">
    <source>
        <dbReference type="ARBA" id="ARBA00022989"/>
    </source>
</evidence>
<dbReference type="KEGG" id="vg:35382135"/>